<proteinExistence type="predicted"/>
<name>A0A5B7FJN1_PORTR</name>
<organism evidence="1 2">
    <name type="scientific">Portunus trituberculatus</name>
    <name type="common">Swimming crab</name>
    <name type="synonym">Neptunus trituberculatus</name>
    <dbReference type="NCBI Taxonomy" id="210409"/>
    <lineage>
        <taxon>Eukaryota</taxon>
        <taxon>Metazoa</taxon>
        <taxon>Ecdysozoa</taxon>
        <taxon>Arthropoda</taxon>
        <taxon>Crustacea</taxon>
        <taxon>Multicrustacea</taxon>
        <taxon>Malacostraca</taxon>
        <taxon>Eumalacostraca</taxon>
        <taxon>Eucarida</taxon>
        <taxon>Decapoda</taxon>
        <taxon>Pleocyemata</taxon>
        <taxon>Brachyura</taxon>
        <taxon>Eubrachyura</taxon>
        <taxon>Portunoidea</taxon>
        <taxon>Portunidae</taxon>
        <taxon>Portuninae</taxon>
        <taxon>Portunus</taxon>
    </lineage>
</organism>
<evidence type="ECO:0000313" key="1">
    <source>
        <dbReference type="EMBL" id="MPC45369.1"/>
    </source>
</evidence>
<dbReference type="EMBL" id="VSRR010006693">
    <property type="protein sequence ID" value="MPC45369.1"/>
    <property type="molecule type" value="Genomic_DNA"/>
</dbReference>
<gene>
    <name evidence="1" type="ORF">E2C01_039067</name>
</gene>
<protein>
    <submittedName>
        <fullName evidence="1">Uncharacterized protein</fullName>
    </submittedName>
</protein>
<evidence type="ECO:0000313" key="2">
    <source>
        <dbReference type="Proteomes" id="UP000324222"/>
    </source>
</evidence>
<dbReference type="AlphaFoldDB" id="A0A5B7FJN1"/>
<comment type="caution">
    <text evidence="1">The sequence shown here is derived from an EMBL/GenBank/DDBJ whole genome shotgun (WGS) entry which is preliminary data.</text>
</comment>
<accession>A0A5B7FJN1</accession>
<dbReference type="Proteomes" id="UP000324222">
    <property type="component" value="Unassembled WGS sequence"/>
</dbReference>
<keyword evidence="2" id="KW-1185">Reference proteome</keyword>
<reference evidence="1 2" key="1">
    <citation type="submission" date="2019-05" db="EMBL/GenBank/DDBJ databases">
        <title>Another draft genome of Portunus trituberculatus and its Hox gene families provides insights of decapod evolution.</title>
        <authorList>
            <person name="Jeong J.-H."/>
            <person name="Song I."/>
            <person name="Kim S."/>
            <person name="Choi T."/>
            <person name="Kim D."/>
            <person name="Ryu S."/>
            <person name="Kim W."/>
        </authorList>
    </citation>
    <scope>NUCLEOTIDE SEQUENCE [LARGE SCALE GENOMIC DNA]</scope>
    <source>
        <tissue evidence="1">Muscle</tissue>
    </source>
</reference>
<sequence length="161" mass="17667">MSSSHPFSCQVELGQDVSLLLRLCVCCEQLAFEFRTEAAEERSISSLYMNLWSLNNLSIYLSTSELMTGVVNKFSSDADHAGVSVAAARQITLKPADPVKNVNAGIKGGGATHGATAHGSHTPTSFYEFDLISFNLFYLFALDFKEVLNTAPLRYHYNDFG</sequence>